<dbReference type="EMBL" id="KN833723">
    <property type="protein sequence ID" value="KIK23774.1"/>
    <property type="molecule type" value="Genomic_DNA"/>
</dbReference>
<accession>A0A0C9ZCW3</accession>
<dbReference type="HOGENOM" id="CLU_099132_0_0_1"/>
<dbReference type="OrthoDB" id="2688393at2759"/>
<proteinExistence type="predicted"/>
<keyword evidence="2" id="KW-1185">Reference proteome</keyword>
<dbReference type="Proteomes" id="UP000054018">
    <property type="component" value="Unassembled WGS sequence"/>
</dbReference>
<name>A0A0C9ZCW3_9AGAM</name>
<evidence type="ECO:0000313" key="2">
    <source>
        <dbReference type="Proteomes" id="UP000054018"/>
    </source>
</evidence>
<dbReference type="AlphaFoldDB" id="A0A0C9ZCW3"/>
<sequence>MNQPLSACSTSLSDISHSHLTVLQPPSSQAIQLPEIPSYIIYDACQGSPEAISGMQVDFDDLSYDDWLDTQVDGIPYDTQELDLQDPPDPGTTSSRNIEYFPGASQSYPGGRTFMDQFFSDQYGKLHKENLFYLFASQEDWQIALWLLHSRLSMAAIDSFLSPNLIKQLHFHFEL</sequence>
<evidence type="ECO:0000313" key="1">
    <source>
        <dbReference type="EMBL" id="KIK23774.1"/>
    </source>
</evidence>
<reference evidence="2" key="2">
    <citation type="submission" date="2015-01" db="EMBL/GenBank/DDBJ databases">
        <title>Evolutionary Origins and Diversification of the Mycorrhizal Mutualists.</title>
        <authorList>
            <consortium name="DOE Joint Genome Institute"/>
            <consortium name="Mycorrhizal Genomics Consortium"/>
            <person name="Kohler A."/>
            <person name="Kuo A."/>
            <person name="Nagy L.G."/>
            <person name="Floudas D."/>
            <person name="Copeland A."/>
            <person name="Barry K.W."/>
            <person name="Cichocki N."/>
            <person name="Veneault-Fourrey C."/>
            <person name="LaButti K."/>
            <person name="Lindquist E.A."/>
            <person name="Lipzen A."/>
            <person name="Lundell T."/>
            <person name="Morin E."/>
            <person name="Murat C."/>
            <person name="Riley R."/>
            <person name="Ohm R."/>
            <person name="Sun H."/>
            <person name="Tunlid A."/>
            <person name="Henrissat B."/>
            <person name="Grigoriev I.V."/>
            <person name="Hibbett D.S."/>
            <person name="Martin F."/>
        </authorList>
    </citation>
    <scope>NUCLEOTIDE SEQUENCE [LARGE SCALE GENOMIC DNA]</scope>
    <source>
        <strain evidence="2">441</strain>
    </source>
</reference>
<organism evidence="1 2">
    <name type="scientific">Pisolithus microcarpus 441</name>
    <dbReference type="NCBI Taxonomy" id="765257"/>
    <lineage>
        <taxon>Eukaryota</taxon>
        <taxon>Fungi</taxon>
        <taxon>Dikarya</taxon>
        <taxon>Basidiomycota</taxon>
        <taxon>Agaricomycotina</taxon>
        <taxon>Agaricomycetes</taxon>
        <taxon>Agaricomycetidae</taxon>
        <taxon>Boletales</taxon>
        <taxon>Sclerodermatineae</taxon>
        <taxon>Pisolithaceae</taxon>
        <taxon>Pisolithus</taxon>
    </lineage>
</organism>
<protein>
    <submittedName>
        <fullName evidence="1">Uncharacterized protein</fullName>
    </submittedName>
</protein>
<gene>
    <name evidence="1" type="ORF">PISMIDRAFT_10733</name>
</gene>
<reference evidence="1 2" key="1">
    <citation type="submission" date="2014-04" db="EMBL/GenBank/DDBJ databases">
        <authorList>
            <consortium name="DOE Joint Genome Institute"/>
            <person name="Kuo A."/>
            <person name="Kohler A."/>
            <person name="Costa M.D."/>
            <person name="Nagy L.G."/>
            <person name="Floudas D."/>
            <person name="Copeland A."/>
            <person name="Barry K.W."/>
            <person name="Cichocki N."/>
            <person name="Veneault-Fourrey C."/>
            <person name="LaButti K."/>
            <person name="Lindquist E.A."/>
            <person name="Lipzen A."/>
            <person name="Lundell T."/>
            <person name="Morin E."/>
            <person name="Murat C."/>
            <person name="Sun H."/>
            <person name="Tunlid A."/>
            <person name="Henrissat B."/>
            <person name="Grigoriev I.V."/>
            <person name="Hibbett D.S."/>
            <person name="Martin F."/>
            <person name="Nordberg H.P."/>
            <person name="Cantor M.N."/>
            <person name="Hua S.X."/>
        </authorList>
    </citation>
    <scope>NUCLEOTIDE SEQUENCE [LARGE SCALE GENOMIC DNA]</scope>
    <source>
        <strain evidence="1 2">441</strain>
    </source>
</reference>